<evidence type="ECO:0000313" key="4">
    <source>
        <dbReference type="Proteomes" id="UP001595989"/>
    </source>
</evidence>
<proteinExistence type="predicted"/>
<dbReference type="RefSeq" id="WP_390299913.1">
    <property type="nucleotide sequence ID" value="NZ_JBHSFU010000015.1"/>
</dbReference>
<dbReference type="InterPro" id="IPR046720">
    <property type="entry name" value="DUF6612"/>
</dbReference>
<comment type="caution">
    <text evidence="3">The sequence shown here is derived from an EMBL/GenBank/DDBJ whole genome shotgun (WGS) entry which is preliminary data.</text>
</comment>
<keyword evidence="2" id="KW-0732">Signal</keyword>
<organism evidence="3 4">
    <name type="scientific">Virgibacillus kekensis</name>
    <dbReference type="NCBI Taxonomy" id="202261"/>
    <lineage>
        <taxon>Bacteria</taxon>
        <taxon>Bacillati</taxon>
        <taxon>Bacillota</taxon>
        <taxon>Bacilli</taxon>
        <taxon>Bacillales</taxon>
        <taxon>Bacillaceae</taxon>
        <taxon>Virgibacillus</taxon>
    </lineage>
</organism>
<dbReference type="Pfam" id="PF20316">
    <property type="entry name" value="DUF6612"/>
    <property type="match status" value="1"/>
</dbReference>
<accession>A0ABV9DQ59</accession>
<keyword evidence="4" id="KW-1185">Reference proteome</keyword>
<gene>
    <name evidence="3" type="ORF">ACFO3D_18820</name>
</gene>
<dbReference type="PROSITE" id="PS51257">
    <property type="entry name" value="PROKAR_LIPOPROTEIN"/>
    <property type="match status" value="1"/>
</dbReference>
<evidence type="ECO:0000256" key="1">
    <source>
        <dbReference type="SAM" id="MobiDB-lite"/>
    </source>
</evidence>
<feature type="signal peptide" evidence="2">
    <location>
        <begin position="1"/>
        <end position="18"/>
    </location>
</feature>
<feature type="region of interest" description="Disordered" evidence="1">
    <location>
        <begin position="23"/>
        <end position="49"/>
    </location>
</feature>
<feature type="chain" id="PRO_5047539558" evidence="2">
    <location>
        <begin position="19"/>
        <end position="252"/>
    </location>
</feature>
<dbReference type="SUPFAM" id="SSF89392">
    <property type="entry name" value="Prokaryotic lipoproteins and lipoprotein localization factors"/>
    <property type="match status" value="1"/>
</dbReference>
<dbReference type="EMBL" id="JBHSFU010000015">
    <property type="protein sequence ID" value="MFC4560213.1"/>
    <property type="molecule type" value="Genomic_DNA"/>
</dbReference>
<evidence type="ECO:0000256" key="2">
    <source>
        <dbReference type="SAM" id="SignalP"/>
    </source>
</evidence>
<dbReference type="Proteomes" id="UP001595989">
    <property type="component" value="Unassembled WGS sequence"/>
</dbReference>
<name>A0ABV9DQ59_9BACI</name>
<sequence>MKKFLLATLTLVMLTVLAACGQSANSNGGESNNSNGEAPKKEEKIEELTPQEIITKSSETMQDWSGIHYVMDGTQTIDASKGDQNFTFDQTFSMETKMTMDPMTMHMTGTMKMQDQQAPIENYYLDSTMYTKAPQGWIAIEGMNLDQFQKQTQGQDPSQTMKQFTEMLDKISSESNTKDIITMEEQDNMYVITMDLNEEASSQVMDIIKEQTKSVMQQIEQMGIPNVMENMKIRGLKQTFFIDKKTFDQKKM</sequence>
<evidence type="ECO:0000313" key="3">
    <source>
        <dbReference type="EMBL" id="MFC4560213.1"/>
    </source>
</evidence>
<dbReference type="Gene3D" id="2.50.20.20">
    <property type="match status" value="1"/>
</dbReference>
<feature type="compositionally biased region" description="Basic and acidic residues" evidence="1">
    <location>
        <begin position="38"/>
        <end position="47"/>
    </location>
</feature>
<dbReference type="InterPro" id="IPR029046">
    <property type="entry name" value="LolA/LolB/LppX"/>
</dbReference>
<protein>
    <submittedName>
        <fullName evidence="3">DUF6612 family protein</fullName>
    </submittedName>
</protein>
<feature type="compositionally biased region" description="Low complexity" evidence="1">
    <location>
        <begin position="23"/>
        <end position="37"/>
    </location>
</feature>
<reference evidence="4" key="1">
    <citation type="journal article" date="2019" name="Int. J. Syst. Evol. Microbiol.">
        <title>The Global Catalogue of Microorganisms (GCM) 10K type strain sequencing project: providing services to taxonomists for standard genome sequencing and annotation.</title>
        <authorList>
            <consortium name="The Broad Institute Genomics Platform"/>
            <consortium name="The Broad Institute Genome Sequencing Center for Infectious Disease"/>
            <person name="Wu L."/>
            <person name="Ma J."/>
        </authorList>
    </citation>
    <scope>NUCLEOTIDE SEQUENCE [LARGE SCALE GENOMIC DNA]</scope>
    <source>
        <strain evidence="4">CGMCC 4.7426</strain>
    </source>
</reference>